<feature type="chain" id="PRO_5037044605" evidence="1">
    <location>
        <begin position="31"/>
        <end position="368"/>
    </location>
</feature>
<keyword evidence="1" id="KW-0732">Signal</keyword>
<evidence type="ECO:0000256" key="1">
    <source>
        <dbReference type="SAM" id="SignalP"/>
    </source>
</evidence>
<reference evidence="3" key="1">
    <citation type="submission" date="2022-11" db="UniProtKB">
        <authorList>
            <consortium name="WormBaseParasite"/>
        </authorList>
    </citation>
    <scope>IDENTIFICATION</scope>
</reference>
<dbReference type="AlphaFoldDB" id="A0A914M4Y5"/>
<evidence type="ECO:0000313" key="2">
    <source>
        <dbReference type="Proteomes" id="UP000887563"/>
    </source>
</evidence>
<organism evidence="2 3">
    <name type="scientific">Meloidogyne incognita</name>
    <name type="common">Southern root-knot nematode worm</name>
    <name type="synonym">Oxyuris incognita</name>
    <dbReference type="NCBI Taxonomy" id="6306"/>
    <lineage>
        <taxon>Eukaryota</taxon>
        <taxon>Metazoa</taxon>
        <taxon>Ecdysozoa</taxon>
        <taxon>Nematoda</taxon>
        <taxon>Chromadorea</taxon>
        <taxon>Rhabditida</taxon>
        <taxon>Tylenchina</taxon>
        <taxon>Tylenchomorpha</taxon>
        <taxon>Tylenchoidea</taxon>
        <taxon>Meloidogynidae</taxon>
        <taxon>Meloidogyninae</taxon>
        <taxon>Meloidogyne</taxon>
        <taxon>Meloidogyne incognita group</taxon>
    </lineage>
</organism>
<dbReference type="WBParaSite" id="Minc3s01198g21633">
    <property type="protein sequence ID" value="Minc3s01198g21633"/>
    <property type="gene ID" value="Minc3s01198g21633"/>
</dbReference>
<sequence>MRTFNSMKMLSICQFVLLVFPIFILRASKGVPIGVIPNIAPLQAKFPIHNAAKAGQNRNGSALKVNMSASSNNGPVHLAMANHNNPQSIIVSQTQKQFGNPATLDKRVLEQNAQHANANEHYKPENKIATKGERDFKVGEEEYIMNALSKAITTKSPMKMSGKYSNYFYEFVKMIQGDQPTVSKFKLNSGFKKYILENGIKTILELAEYDALKGNHTEFFQKALDLYNEEVRLEKYKMAGNKLTDEEKEESLKNMTFEGTTEEKLMKEILNVLNVLEPEQSLIGIMSKHVNVLDQCINFLKHLFSNDFDVVADNDTKTSRTMKLEMIGKMETLKKSKFIKIRAELFIKENRDIRSIEIQDIGSQKLVT</sequence>
<name>A0A914M4Y5_MELIC</name>
<feature type="signal peptide" evidence="1">
    <location>
        <begin position="1"/>
        <end position="30"/>
    </location>
</feature>
<keyword evidence="2" id="KW-1185">Reference proteome</keyword>
<dbReference type="Proteomes" id="UP000887563">
    <property type="component" value="Unplaced"/>
</dbReference>
<accession>A0A914M4Y5</accession>
<evidence type="ECO:0000313" key="3">
    <source>
        <dbReference type="WBParaSite" id="Minc3s01198g21633"/>
    </source>
</evidence>
<proteinExistence type="predicted"/>
<protein>
    <submittedName>
        <fullName evidence="3">Uncharacterized protein</fullName>
    </submittedName>
</protein>